<protein>
    <submittedName>
        <fullName evidence="1">Uncharacterized protein</fullName>
    </submittedName>
</protein>
<sequence length="386" mass="44195">MSDYLPSDLYLQILKRLPLNSILQCSTVCKSWNSLITSNDFISAHHKLTKSIDGNGAQTLLVRYFDRTHKIEKYIIGKDDETFGSQFSNVEFQYASTTAYFRVVGYCDGVVCLSDDLFDSMYMVILWNPSIRKSVRVLVPNYEQTWPQGTVLGFGVCPRTHDPKIMRIVCVNDFSVPHMVRRIQDHSCVEVFSLASGANWRNHFGGNHNRPHKMIQITWSQICFNGVIHWIACDKQLESNLRCLIITFDLVHEVFAEMPLPDALARQHVSKLSVSDRKGCVAVMEYDMEKGKECCGVWVMKEYGVMRSWEKLLMIHLPGLLRKPIGFRMKGETVVAMKNNELVCVECNGNIESLDLYGNIRSFFLGRYMESLILVDKQDGQLYAPC</sequence>
<reference evidence="1 2" key="2">
    <citation type="journal article" date="2022" name="Mol. Ecol. Resour.">
        <title>The genomes of chicory, endive, great burdock and yacon provide insights into Asteraceae paleo-polyploidization history and plant inulin production.</title>
        <authorList>
            <person name="Fan W."/>
            <person name="Wang S."/>
            <person name="Wang H."/>
            <person name="Wang A."/>
            <person name="Jiang F."/>
            <person name="Liu H."/>
            <person name="Zhao H."/>
            <person name="Xu D."/>
            <person name="Zhang Y."/>
        </authorList>
    </citation>
    <scope>NUCLEOTIDE SEQUENCE [LARGE SCALE GENOMIC DNA]</scope>
    <source>
        <strain evidence="2">cv. Niubang</strain>
    </source>
</reference>
<organism evidence="1 2">
    <name type="scientific">Arctium lappa</name>
    <name type="common">Greater burdock</name>
    <name type="synonym">Lappa major</name>
    <dbReference type="NCBI Taxonomy" id="4217"/>
    <lineage>
        <taxon>Eukaryota</taxon>
        <taxon>Viridiplantae</taxon>
        <taxon>Streptophyta</taxon>
        <taxon>Embryophyta</taxon>
        <taxon>Tracheophyta</taxon>
        <taxon>Spermatophyta</taxon>
        <taxon>Magnoliopsida</taxon>
        <taxon>eudicotyledons</taxon>
        <taxon>Gunneridae</taxon>
        <taxon>Pentapetalae</taxon>
        <taxon>asterids</taxon>
        <taxon>campanulids</taxon>
        <taxon>Asterales</taxon>
        <taxon>Asteraceae</taxon>
        <taxon>Carduoideae</taxon>
        <taxon>Cardueae</taxon>
        <taxon>Arctiinae</taxon>
        <taxon>Arctium</taxon>
    </lineage>
</organism>
<accession>A0ACB9C353</accession>
<evidence type="ECO:0000313" key="2">
    <source>
        <dbReference type="Proteomes" id="UP001055879"/>
    </source>
</evidence>
<evidence type="ECO:0000313" key="1">
    <source>
        <dbReference type="EMBL" id="KAI3728747.1"/>
    </source>
</evidence>
<gene>
    <name evidence="1" type="ORF">L6452_17389</name>
</gene>
<proteinExistence type="predicted"/>
<dbReference type="Proteomes" id="UP001055879">
    <property type="component" value="Linkage Group LG05"/>
</dbReference>
<dbReference type="EMBL" id="CM042051">
    <property type="protein sequence ID" value="KAI3728747.1"/>
    <property type="molecule type" value="Genomic_DNA"/>
</dbReference>
<name>A0ACB9C353_ARCLA</name>
<reference evidence="2" key="1">
    <citation type="journal article" date="2022" name="Mol. Ecol. Resour.">
        <title>The genomes of chicory, endive, great burdock and yacon provide insights into Asteraceae palaeo-polyploidization history and plant inulin production.</title>
        <authorList>
            <person name="Fan W."/>
            <person name="Wang S."/>
            <person name="Wang H."/>
            <person name="Wang A."/>
            <person name="Jiang F."/>
            <person name="Liu H."/>
            <person name="Zhao H."/>
            <person name="Xu D."/>
            <person name="Zhang Y."/>
        </authorList>
    </citation>
    <scope>NUCLEOTIDE SEQUENCE [LARGE SCALE GENOMIC DNA]</scope>
    <source>
        <strain evidence="2">cv. Niubang</strain>
    </source>
</reference>
<keyword evidence="2" id="KW-1185">Reference proteome</keyword>
<comment type="caution">
    <text evidence="1">The sequence shown here is derived from an EMBL/GenBank/DDBJ whole genome shotgun (WGS) entry which is preliminary data.</text>
</comment>